<dbReference type="SUPFAM" id="SSF52540">
    <property type="entry name" value="P-loop containing nucleoside triphosphate hydrolases"/>
    <property type="match status" value="1"/>
</dbReference>
<evidence type="ECO:0000256" key="1">
    <source>
        <dbReference type="ARBA" id="ARBA00022737"/>
    </source>
</evidence>
<dbReference type="EMBL" id="JAUEPR010000067">
    <property type="protein sequence ID" value="KAK0468741.1"/>
    <property type="molecule type" value="Genomic_DNA"/>
</dbReference>
<organism evidence="6 7">
    <name type="scientific">Armillaria novae-zelandiae</name>
    <dbReference type="NCBI Taxonomy" id="153914"/>
    <lineage>
        <taxon>Eukaryota</taxon>
        <taxon>Fungi</taxon>
        <taxon>Dikarya</taxon>
        <taxon>Basidiomycota</taxon>
        <taxon>Agaricomycotina</taxon>
        <taxon>Agaricomycetes</taxon>
        <taxon>Agaricomycetidae</taxon>
        <taxon>Agaricales</taxon>
        <taxon>Marasmiineae</taxon>
        <taxon>Physalacriaceae</taxon>
        <taxon>Armillaria</taxon>
    </lineage>
</organism>
<evidence type="ECO:0000313" key="5">
    <source>
        <dbReference type="EMBL" id="KAK0468741.1"/>
    </source>
</evidence>
<dbReference type="Proteomes" id="UP001175227">
    <property type="component" value="Unassembled WGS sequence"/>
</dbReference>
<feature type="transmembrane region" description="Helical" evidence="3">
    <location>
        <begin position="1057"/>
        <end position="1085"/>
    </location>
</feature>
<sequence length="1267" mass="143302">MASSPSFASIPLEKTTSDLVAQLKYALAGIVADRQEFEDSCQSASLQDVQDAMGKLLSSMPKERTKAVRIIARYVGAVDKFADMVAPIVSAGQPIAPTVFASIAVILKLYANREKSIQTIADTFLLFEKVLPTLQLLSSFELHNAAVNQVFSGMIKFLVEAAKFLARKRFGIFSFSNVSDLQAASDRFQSDINITHFMVFTDSLKDQKKIDILKRINLVPYDADLEALRSARLADTCLWALAHPVIANWMDSTADHIWLHGGPGSGKSIIAAFLIDSVRDQISRSATNGPPSEIVLYFFCDSRSGSSMKRTSISIVKSLLTQLVESPLLRLEHFSEFVEYMVTKGFNFDYPLQVLVKHLMVILKQFSKTWIIIDALDECHEEVVGPNGIVQMLQTPSKGVNLKLACLSRKEVSIEKRLSGWPRAEVGENDTTENDIRRFTSVKVGEVGSKDHYPGGPAELENYIVRAAGNMFLYIVLKVENLKHLTPEEMTKEINRSPEELDDLYAAYLDRTLGQNQESDNESAIRALQWIVYSRQSVTLTVLAGATVVDGDNKTMPIVDVQSVRKRLEKVFGILVVFRPVKSELQVTLVHQTLKDFLVRSGDENQKTLVRVADQSRILIRLKSHDQQSLLYNTPYPIRKPIRDTELYVLCDPMRPWQSHMRFLETCVIAISSVNFLIPSQAYNDSFDERREGLSRKERGGKLERELCHGEQWGKRKEMRQLRDLDATRVRRGAEITEIQNRLASDLAKDVGPLQHIRQLHQKRLEELIRWRDSIFPVEREEVRSLHEHEMKDLLEYVFGNFSSHLGQVIQCGYGDIHDPNRPTILLSFLLNTYLDRVENFTSSVAANAHLRLQSLQQRPNHSSHLASFVTTLRNFRLAAADIRGLSLAFNKECQPLAAGILTYRYWRWSLFPRFSNTAENLENLLHGQIMAAPNEVEAIQERRRLTALFGLLTQALTTLRRCEVALYALDEEWMVIVGASNLIDASHRAAQVFVRSAVYQTCAHLPETARHELAAIFEKDDFMNSVVLQPLRRSSMDQRKESIRQLLEKHYHQHPFAFATLFLLFLVAGAKNWIFMWIPVLTVLSCSRGDLNECRHSDPSIVHEIMHILTPSFIIGRVLFLGYRIAVPSALIISIILTYTSLLVYHIFRLCGKHHIWSAPYRVSVLNWSVVFVLLWQGVISALFQDISILKVLNAFTAHLISYNIVTIVIDGDDVLRASTQLKQFSACSVNKAPVYSGPVEGRHSGLISRGPSPPFPCDKRGPSVH</sequence>
<dbReference type="Pfam" id="PF24883">
    <property type="entry name" value="NPHP3_N"/>
    <property type="match status" value="1"/>
</dbReference>
<evidence type="ECO:0000313" key="7">
    <source>
        <dbReference type="Proteomes" id="UP001175227"/>
    </source>
</evidence>
<feature type="domain" description="Nephrocystin 3-like N-terminal" evidence="4">
    <location>
        <begin position="235"/>
        <end position="409"/>
    </location>
</feature>
<evidence type="ECO:0000256" key="2">
    <source>
        <dbReference type="SAM" id="MobiDB-lite"/>
    </source>
</evidence>
<dbReference type="AlphaFoldDB" id="A0AA39NSH4"/>
<feature type="transmembrane region" description="Helical" evidence="3">
    <location>
        <begin position="1164"/>
        <end position="1185"/>
    </location>
</feature>
<evidence type="ECO:0000313" key="6">
    <source>
        <dbReference type="EMBL" id="KAK0470870.1"/>
    </source>
</evidence>
<name>A0AA39NSH4_9AGAR</name>
<protein>
    <recommendedName>
        <fullName evidence="4">Nephrocystin 3-like N-terminal domain-containing protein</fullName>
    </recommendedName>
</protein>
<keyword evidence="3" id="KW-0812">Transmembrane</keyword>
<dbReference type="PANTHER" id="PTHR10039:SF14">
    <property type="entry name" value="NACHT DOMAIN-CONTAINING PROTEIN"/>
    <property type="match status" value="1"/>
</dbReference>
<evidence type="ECO:0000256" key="3">
    <source>
        <dbReference type="SAM" id="Phobius"/>
    </source>
</evidence>
<keyword evidence="7" id="KW-1185">Reference proteome</keyword>
<gene>
    <name evidence="5" type="ORF">IW261DRAFT_1015759</name>
    <name evidence="6" type="ORF">IW261DRAFT_923000</name>
</gene>
<reference evidence="6" key="1">
    <citation type="submission" date="2023-06" db="EMBL/GenBank/DDBJ databases">
        <authorList>
            <consortium name="Lawrence Berkeley National Laboratory"/>
            <person name="Ahrendt S."/>
            <person name="Sahu N."/>
            <person name="Indic B."/>
            <person name="Wong-Bajracharya J."/>
            <person name="Merenyi Z."/>
            <person name="Ke H.-M."/>
            <person name="Monk M."/>
            <person name="Kocsube S."/>
            <person name="Drula E."/>
            <person name="Lipzen A."/>
            <person name="Balint B."/>
            <person name="Henrissat B."/>
            <person name="Andreopoulos B."/>
            <person name="Martin F.M."/>
            <person name="Harder C.B."/>
            <person name="Rigling D."/>
            <person name="Ford K.L."/>
            <person name="Foster G.D."/>
            <person name="Pangilinan J."/>
            <person name="Papanicolaou A."/>
            <person name="Barry K."/>
            <person name="LaButti K."/>
            <person name="Viragh M."/>
            <person name="Koriabine M."/>
            <person name="Yan M."/>
            <person name="Riley R."/>
            <person name="Champramary S."/>
            <person name="Plett K.L."/>
            <person name="Tsai I.J."/>
            <person name="Slot J."/>
            <person name="Sipos G."/>
            <person name="Plett J."/>
            <person name="Nagy L.G."/>
            <person name="Grigoriev I.V."/>
        </authorList>
    </citation>
    <scope>NUCLEOTIDE SEQUENCE</scope>
    <source>
        <strain evidence="6">ICMP 16352</strain>
    </source>
</reference>
<dbReference type="PANTHER" id="PTHR10039">
    <property type="entry name" value="AMELOGENIN"/>
    <property type="match status" value="1"/>
</dbReference>
<accession>A0AA39NSH4</accession>
<keyword evidence="3" id="KW-0472">Membrane</keyword>
<feature type="region of interest" description="Disordered" evidence="2">
    <location>
        <begin position="1244"/>
        <end position="1267"/>
    </location>
</feature>
<keyword evidence="3" id="KW-1133">Transmembrane helix</keyword>
<dbReference type="InterPro" id="IPR027417">
    <property type="entry name" value="P-loop_NTPase"/>
</dbReference>
<dbReference type="Gene3D" id="3.40.50.300">
    <property type="entry name" value="P-loop containing nucleotide triphosphate hydrolases"/>
    <property type="match status" value="1"/>
</dbReference>
<comment type="caution">
    <text evidence="6">The sequence shown here is derived from an EMBL/GenBank/DDBJ whole genome shotgun (WGS) entry which is preliminary data.</text>
</comment>
<proteinExistence type="predicted"/>
<feature type="transmembrane region" description="Helical" evidence="3">
    <location>
        <begin position="1106"/>
        <end position="1126"/>
    </location>
</feature>
<evidence type="ECO:0000259" key="4">
    <source>
        <dbReference type="Pfam" id="PF24883"/>
    </source>
</evidence>
<dbReference type="EMBL" id="JAUEPR010000058">
    <property type="protein sequence ID" value="KAK0470870.1"/>
    <property type="molecule type" value="Genomic_DNA"/>
</dbReference>
<keyword evidence="1" id="KW-0677">Repeat</keyword>
<dbReference type="InterPro" id="IPR056884">
    <property type="entry name" value="NPHP3-like_N"/>
</dbReference>
<feature type="transmembrane region" description="Helical" evidence="3">
    <location>
        <begin position="1132"/>
        <end position="1152"/>
    </location>
</feature>